<dbReference type="EMBL" id="LAZR01002194">
    <property type="protein sequence ID" value="KKN33238.1"/>
    <property type="molecule type" value="Genomic_DNA"/>
</dbReference>
<reference evidence="1" key="1">
    <citation type="journal article" date="2015" name="Nature">
        <title>Complex archaea that bridge the gap between prokaryotes and eukaryotes.</title>
        <authorList>
            <person name="Spang A."/>
            <person name="Saw J.H."/>
            <person name="Jorgensen S.L."/>
            <person name="Zaremba-Niedzwiedzka K."/>
            <person name="Martijn J."/>
            <person name="Lind A.E."/>
            <person name="van Eijk R."/>
            <person name="Schleper C."/>
            <person name="Guy L."/>
            <person name="Ettema T.J."/>
        </authorList>
    </citation>
    <scope>NUCLEOTIDE SEQUENCE</scope>
</reference>
<accession>A0A0F9SVI5</accession>
<gene>
    <name evidence="1" type="ORF">LCGC14_0805770</name>
</gene>
<evidence type="ECO:0000313" key="1">
    <source>
        <dbReference type="EMBL" id="KKN33238.1"/>
    </source>
</evidence>
<organism evidence="1">
    <name type="scientific">marine sediment metagenome</name>
    <dbReference type="NCBI Taxonomy" id="412755"/>
    <lineage>
        <taxon>unclassified sequences</taxon>
        <taxon>metagenomes</taxon>
        <taxon>ecological metagenomes</taxon>
    </lineage>
</organism>
<sequence>MKYGEYKARTEVKGPDGKSKIQATTWRGDFIEKILEGAMVNQAFEPGDRVTIEIVANDKEFVLKETTFHDCRDICDNCDIAET</sequence>
<name>A0A0F9SVI5_9ZZZZ</name>
<comment type="caution">
    <text evidence="1">The sequence shown here is derived from an EMBL/GenBank/DDBJ whole genome shotgun (WGS) entry which is preliminary data.</text>
</comment>
<proteinExistence type="predicted"/>
<dbReference type="AlphaFoldDB" id="A0A0F9SVI5"/>
<protein>
    <submittedName>
        <fullName evidence="1">Uncharacterized protein</fullName>
    </submittedName>
</protein>